<evidence type="ECO:0000313" key="1">
    <source>
        <dbReference type="EMBL" id="BCG45767.1"/>
    </source>
</evidence>
<dbReference type="EMBL" id="AP023213">
    <property type="protein sequence ID" value="BCG45767.1"/>
    <property type="molecule type" value="Genomic_DNA"/>
</dbReference>
<dbReference type="RefSeq" id="WP_185244116.1">
    <property type="nucleotide sequence ID" value="NZ_AP023213.1"/>
</dbReference>
<evidence type="ECO:0000313" key="2">
    <source>
        <dbReference type="Proteomes" id="UP000515472"/>
    </source>
</evidence>
<organism evidence="1 2">
    <name type="scientific">Citrifermentans bremense</name>
    <dbReference type="NCBI Taxonomy" id="60035"/>
    <lineage>
        <taxon>Bacteria</taxon>
        <taxon>Pseudomonadati</taxon>
        <taxon>Thermodesulfobacteriota</taxon>
        <taxon>Desulfuromonadia</taxon>
        <taxon>Geobacterales</taxon>
        <taxon>Geobacteraceae</taxon>
        <taxon>Citrifermentans</taxon>
    </lineage>
</organism>
<sequence>MESYFTSKSIPFTCRDIRTDREALREWRDRYHGDIVPLTVFDGGKVVVDGGDIPAIERALRQLSSK</sequence>
<keyword evidence="2" id="KW-1185">Reference proteome</keyword>
<dbReference type="AlphaFoldDB" id="A0A6S6LUW5"/>
<gene>
    <name evidence="1" type="ORF">GEOBRER4_n0536</name>
</gene>
<proteinExistence type="predicted"/>
<dbReference type="KEGG" id="gbn:GEOBRER4_05170"/>
<dbReference type="Gene3D" id="3.40.30.10">
    <property type="entry name" value="Glutaredoxin"/>
    <property type="match status" value="1"/>
</dbReference>
<protein>
    <recommendedName>
        <fullName evidence="3">Glutaredoxin</fullName>
    </recommendedName>
</protein>
<accession>A0A6S6LUW5</accession>
<reference evidence="1 2" key="1">
    <citation type="submission" date="2020-06" db="EMBL/GenBank/DDBJ databases">
        <title>Interaction of electrochemicaly active bacteria, Geobacter bremensis R4 on different carbon anode.</title>
        <authorList>
            <person name="Meng L."/>
            <person name="Yoshida N."/>
        </authorList>
    </citation>
    <scope>NUCLEOTIDE SEQUENCE [LARGE SCALE GENOMIC DNA]</scope>
    <source>
        <strain evidence="1 2">R4</strain>
    </source>
</reference>
<evidence type="ECO:0008006" key="3">
    <source>
        <dbReference type="Google" id="ProtNLM"/>
    </source>
</evidence>
<dbReference type="Proteomes" id="UP000515472">
    <property type="component" value="Chromosome"/>
</dbReference>
<name>A0A6S6LUW5_9BACT</name>